<dbReference type="SMART" id="SM00046">
    <property type="entry name" value="DAGKc"/>
    <property type="match status" value="1"/>
</dbReference>
<evidence type="ECO:0000256" key="2">
    <source>
        <dbReference type="ARBA" id="ARBA00022741"/>
    </source>
</evidence>
<keyword evidence="7" id="KW-1185">Reference proteome</keyword>
<dbReference type="SUPFAM" id="SSF111331">
    <property type="entry name" value="NAD kinase/diacylglycerol kinase-like"/>
    <property type="match status" value="1"/>
</dbReference>
<evidence type="ECO:0000256" key="1">
    <source>
        <dbReference type="ARBA" id="ARBA00022679"/>
    </source>
</evidence>
<dbReference type="Pfam" id="PF19279">
    <property type="entry name" value="YegS_C"/>
    <property type="match status" value="1"/>
</dbReference>
<reference evidence="6 7" key="1">
    <citation type="journal article" date="2019" name="Int. J. Syst. Evol. Microbiol.">
        <title>The Global Catalogue of Microorganisms (GCM) 10K type strain sequencing project: providing services to taxonomists for standard genome sequencing and annotation.</title>
        <authorList>
            <consortium name="The Broad Institute Genomics Platform"/>
            <consortium name="The Broad Institute Genome Sequencing Center for Infectious Disease"/>
            <person name="Wu L."/>
            <person name="Ma J."/>
        </authorList>
    </citation>
    <scope>NUCLEOTIDE SEQUENCE [LARGE SCALE GENOMIC DNA]</scope>
    <source>
        <strain evidence="6 7">DT85</strain>
    </source>
</reference>
<keyword evidence="4" id="KW-0067">ATP-binding</keyword>
<dbReference type="InterPro" id="IPR017438">
    <property type="entry name" value="ATP-NAD_kinase_N"/>
</dbReference>
<dbReference type="Proteomes" id="UP001596398">
    <property type="component" value="Unassembled WGS sequence"/>
</dbReference>
<dbReference type="InterPro" id="IPR050187">
    <property type="entry name" value="Lipid_Phosphate_FormReg"/>
</dbReference>
<sequence length="298" mass="31093">MQIGSRRAVLNPVSGTGDHADYVTRMLEARGFAVDATEAAGDARRLGREAGERGVSELAVCGGDGTVNAVLRGLADAGHLGEVTLGVVPCGTANILAREVGIRDIDHGIELADSGPVRDVDVGYADGDPFAVSVIAGFPADASLAASSEMKERFGTLAFVITGVQQAVGFDGIEVDLDATVADGTERWHGEATCVLVGNARKFIEEGGQADMEDGLFDVAVVDRMPAGNLVAEAIGHRVLGRETPGVTHLRASELTISGPEPITFSRDGELATHETLSVRNAEKELSLRVGPDYEPHP</sequence>
<evidence type="ECO:0000259" key="5">
    <source>
        <dbReference type="PROSITE" id="PS50146"/>
    </source>
</evidence>
<dbReference type="AlphaFoldDB" id="A0ABD5ZMM2"/>
<accession>A0ABD5ZMM2</accession>
<dbReference type="EC" id="2.7.1.-" evidence="6"/>
<dbReference type="PROSITE" id="PS50146">
    <property type="entry name" value="DAGK"/>
    <property type="match status" value="1"/>
</dbReference>
<keyword evidence="2" id="KW-0547">Nucleotide-binding</keyword>
<keyword evidence="3 6" id="KW-0418">Kinase</keyword>
<evidence type="ECO:0000313" key="7">
    <source>
        <dbReference type="Proteomes" id="UP001596398"/>
    </source>
</evidence>
<name>A0ABD5ZMM2_9EURY</name>
<dbReference type="EMBL" id="JBHTAP010000001">
    <property type="protein sequence ID" value="MFC7234493.1"/>
    <property type="molecule type" value="Genomic_DNA"/>
</dbReference>
<comment type="caution">
    <text evidence="6">The sequence shown here is derived from an EMBL/GenBank/DDBJ whole genome shotgun (WGS) entry which is preliminary data.</text>
</comment>
<dbReference type="InterPro" id="IPR001206">
    <property type="entry name" value="Diacylglycerol_kinase_cat_dom"/>
</dbReference>
<dbReference type="PANTHER" id="PTHR12358:SF54">
    <property type="entry name" value="SPHINGOSINE KINASE RELATED PROTEIN"/>
    <property type="match status" value="1"/>
</dbReference>
<evidence type="ECO:0000313" key="6">
    <source>
        <dbReference type="EMBL" id="MFC7234493.1"/>
    </source>
</evidence>
<dbReference type="Gene3D" id="3.40.50.10330">
    <property type="entry name" value="Probable inorganic polyphosphate/atp-NAD kinase, domain 1"/>
    <property type="match status" value="1"/>
</dbReference>
<evidence type="ECO:0000256" key="4">
    <source>
        <dbReference type="ARBA" id="ARBA00022840"/>
    </source>
</evidence>
<protein>
    <submittedName>
        <fullName evidence="6">Diacylglycerol/lipid kinase family protein</fullName>
        <ecNumber evidence="6">2.7.1.-</ecNumber>
    </submittedName>
</protein>
<dbReference type="Gene3D" id="2.60.200.40">
    <property type="match status" value="1"/>
</dbReference>
<keyword evidence="1 6" id="KW-0808">Transferase</keyword>
<dbReference type="GO" id="GO:0005524">
    <property type="term" value="F:ATP binding"/>
    <property type="evidence" value="ECO:0007669"/>
    <property type="project" value="UniProtKB-KW"/>
</dbReference>
<dbReference type="Pfam" id="PF00781">
    <property type="entry name" value="DAGK_cat"/>
    <property type="match status" value="1"/>
</dbReference>
<dbReference type="RefSeq" id="WP_276235501.1">
    <property type="nucleotide sequence ID" value="NZ_CP119802.1"/>
</dbReference>
<gene>
    <name evidence="6" type="ORF">ACFQJ4_04090</name>
</gene>
<feature type="domain" description="DAGKc" evidence="5">
    <location>
        <begin position="1"/>
        <end position="129"/>
    </location>
</feature>
<dbReference type="GO" id="GO:0016301">
    <property type="term" value="F:kinase activity"/>
    <property type="evidence" value="ECO:0007669"/>
    <property type="project" value="UniProtKB-KW"/>
</dbReference>
<proteinExistence type="predicted"/>
<dbReference type="InterPro" id="IPR045540">
    <property type="entry name" value="YegS/DAGK_C"/>
</dbReference>
<organism evidence="6 7">
    <name type="scientific">Halosegnis marinus</name>
    <dbReference type="NCBI Taxonomy" id="3034023"/>
    <lineage>
        <taxon>Archaea</taxon>
        <taxon>Methanobacteriati</taxon>
        <taxon>Methanobacteriota</taxon>
        <taxon>Stenosarchaea group</taxon>
        <taxon>Halobacteria</taxon>
        <taxon>Halobacteriales</taxon>
        <taxon>Natronomonadaceae</taxon>
        <taxon>Halosegnis</taxon>
    </lineage>
</organism>
<dbReference type="InterPro" id="IPR016064">
    <property type="entry name" value="NAD/diacylglycerol_kinase_sf"/>
</dbReference>
<dbReference type="GeneID" id="79266161"/>
<dbReference type="PANTHER" id="PTHR12358">
    <property type="entry name" value="SPHINGOSINE KINASE"/>
    <property type="match status" value="1"/>
</dbReference>
<evidence type="ECO:0000256" key="3">
    <source>
        <dbReference type="ARBA" id="ARBA00022777"/>
    </source>
</evidence>